<organism evidence="7 8">
    <name type="scientific">Zostera marina</name>
    <name type="common">Eelgrass</name>
    <dbReference type="NCBI Taxonomy" id="29655"/>
    <lineage>
        <taxon>Eukaryota</taxon>
        <taxon>Viridiplantae</taxon>
        <taxon>Streptophyta</taxon>
        <taxon>Embryophyta</taxon>
        <taxon>Tracheophyta</taxon>
        <taxon>Spermatophyta</taxon>
        <taxon>Magnoliopsida</taxon>
        <taxon>Liliopsida</taxon>
        <taxon>Zosteraceae</taxon>
        <taxon>Zostera</taxon>
    </lineage>
</organism>
<dbReference type="PANTHER" id="PTHR45933">
    <property type="entry name" value="PROTEIN C2-DOMAIN ABA-RELATED 4"/>
    <property type="match status" value="1"/>
</dbReference>
<evidence type="ECO:0000256" key="4">
    <source>
        <dbReference type="ARBA" id="ARBA00022837"/>
    </source>
</evidence>
<dbReference type="InterPro" id="IPR035892">
    <property type="entry name" value="C2_domain_sf"/>
</dbReference>
<evidence type="ECO:0000256" key="6">
    <source>
        <dbReference type="ARBA" id="ARBA00023136"/>
    </source>
</evidence>
<evidence type="ECO:0000256" key="5">
    <source>
        <dbReference type="ARBA" id="ARBA00023121"/>
    </source>
</evidence>
<evidence type="ECO:0000256" key="3">
    <source>
        <dbReference type="ARBA" id="ARBA00022723"/>
    </source>
</evidence>
<keyword evidence="2" id="KW-0343">GTPase activation</keyword>
<dbReference type="EMBL" id="LFYR01001335">
    <property type="protein sequence ID" value="KMZ62578.1"/>
    <property type="molecule type" value="Genomic_DNA"/>
</dbReference>
<comment type="caution">
    <text evidence="7">The sequence shown here is derived from an EMBL/GenBank/DDBJ whole genome shotgun (WGS) entry which is preliminary data.</text>
</comment>
<dbReference type="PANTHER" id="PTHR45933:SF20">
    <property type="entry name" value="OS07G0108400 PROTEIN"/>
    <property type="match status" value="1"/>
</dbReference>
<gene>
    <name evidence="7" type="ORF">ZOSMA_452G00130</name>
</gene>
<evidence type="ECO:0000256" key="1">
    <source>
        <dbReference type="ARBA" id="ARBA00004370"/>
    </source>
</evidence>
<keyword evidence="4" id="KW-0106">Calcium</keyword>
<comment type="subcellular location">
    <subcellularLocation>
        <location evidence="1">Membrane</location>
    </subcellularLocation>
</comment>
<dbReference type="Gene3D" id="2.60.40.150">
    <property type="entry name" value="C2 domain"/>
    <property type="match status" value="1"/>
</dbReference>
<dbReference type="GO" id="GO:0046872">
    <property type="term" value="F:metal ion binding"/>
    <property type="evidence" value="ECO:0007669"/>
    <property type="project" value="UniProtKB-KW"/>
</dbReference>
<evidence type="ECO:0000256" key="2">
    <source>
        <dbReference type="ARBA" id="ARBA00022468"/>
    </source>
</evidence>
<dbReference type="GO" id="GO:0016020">
    <property type="term" value="C:membrane"/>
    <property type="evidence" value="ECO:0007669"/>
    <property type="project" value="UniProtKB-SubCell"/>
</dbReference>
<dbReference type="SUPFAM" id="SSF49562">
    <property type="entry name" value="C2 domain (Calcium/lipid-binding domain, CaLB)"/>
    <property type="match status" value="1"/>
</dbReference>
<dbReference type="Proteomes" id="UP000036987">
    <property type="component" value="Unassembled WGS sequence"/>
</dbReference>
<name>A0A0K9P0R6_ZOSMR</name>
<accession>A0A0K9P0R6</accession>
<keyword evidence="5" id="KW-0446">Lipid-binding</keyword>
<dbReference type="InterPro" id="IPR044562">
    <property type="entry name" value="CAR1-11"/>
</dbReference>
<protein>
    <submittedName>
        <fullName evidence="7">Uncharacterized protein</fullName>
    </submittedName>
</protein>
<proteinExistence type="predicted"/>
<evidence type="ECO:0000313" key="8">
    <source>
        <dbReference type="Proteomes" id="UP000036987"/>
    </source>
</evidence>
<keyword evidence="3" id="KW-0479">Metal-binding</keyword>
<dbReference type="AlphaFoldDB" id="A0A0K9P0R6"/>
<dbReference type="GO" id="GO:0005096">
    <property type="term" value="F:GTPase activator activity"/>
    <property type="evidence" value="ECO:0007669"/>
    <property type="project" value="UniProtKB-KW"/>
</dbReference>
<sequence length="164" mass="18714">MAWLEVESVVVKQKRKKISKKTTRRLRCVDCCDMEESTGNVKVKIVRGVNLAVRDSGTSDPYVILKYDKHEVYDKDTFSFDDKMGDGEIDIEPFMDIVKRPLENVPNNTIIRTIGPARSNCLAQETPIYFSGGKILQDVILILKHVESSEIQIQLQWVNVGKKK</sequence>
<dbReference type="OrthoDB" id="73919at2759"/>
<reference evidence="8" key="1">
    <citation type="journal article" date="2016" name="Nature">
        <title>The genome of the seagrass Zostera marina reveals angiosperm adaptation to the sea.</title>
        <authorList>
            <person name="Olsen J.L."/>
            <person name="Rouze P."/>
            <person name="Verhelst B."/>
            <person name="Lin Y.-C."/>
            <person name="Bayer T."/>
            <person name="Collen J."/>
            <person name="Dattolo E."/>
            <person name="De Paoli E."/>
            <person name="Dittami S."/>
            <person name="Maumus F."/>
            <person name="Michel G."/>
            <person name="Kersting A."/>
            <person name="Lauritano C."/>
            <person name="Lohaus R."/>
            <person name="Toepel M."/>
            <person name="Tonon T."/>
            <person name="Vanneste K."/>
            <person name="Amirebrahimi M."/>
            <person name="Brakel J."/>
            <person name="Bostroem C."/>
            <person name="Chovatia M."/>
            <person name="Grimwood J."/>
            <person name="Jenkins J.W."/>
            <person name="Jueterbock A."/>
            <person name="Mraz A."/>
            <person name="Stam W.T."/>
            <person name="Tice H."/>
            <person name="Bornberg-Bauer E."/>
            <person name="Green P.J."/>
            <person name="Pearson G.A."/>
            <person name="Procaccini G."/>
            <person name="Duarte C.M."/>
            <person name="Schmutz J."/>
            <person name="Reusch T.B.H."/>
            <person name="Van de Peer Y."/>
        </authorList>
    </citation>
    <scope>NUCLEOTIDE SEQUENCE [LARGE SCALE GENOMIC DNA]</scope>
    <source>
        <strain evidence="8">cv. Finnish</strain>
    </source>
</reference>
<dbReference type="GO" id="GO:0008289">
    <property type="term" value="F:lipid binding"/>
    <property type="evidence" value="ECO:0007669"/>
    <property type="project" value="UniProtKB-KW"/>
</dbReference>
<keyword evidence="6" id="KW-0472">Membrane</keyword>
<keyword evidence="8" id="KW-1185">Reference proteome</keyword>
<dbReference type="OMA" id="CDMEEST"/>
<evidence type="ECO:0000313" key="7">
    <source>
        <dbReference type="EMBL" id="KMZ62578.1"/>
    </source>
</evidence>